<reference evidence="5 6" key="1">
    <citation type="submission" date="2020-08" db="EMBL/GenBank/DDBJ databases">
        <title>Genome public.</title>
        <authorList>
            <person name="Liu C."/>
            <person name="Sun Q."/>
        </authorList>
    </citation>
    <scope>NUCLEOTIDE SEQUENCE [LARGE SCALE GENOMIC DNA]</scope>
    <source>
        <strain evidence="5 6">3_YM_SP_D4_24.mj</strain>
    </source>
</reference>
<evidence type="ECO:0000259" key="4">
    <source>
        <dbReference type="Pfam" id="PF01048"/>
    </source>
</evidence>
<dbReference type="EMBL" id="JACRTP010000005">
    <property type="protein sequence ID" value="MBC8629485.1"/>
    <property type="molecule type" value="Genomic_DNA"/>
</dbReference>
<name>A0ABR7PDH7_9FIRM</name>
<evidence type="ECO:0000313" key="5">
    <source>
        <dbReference type="EMBL" id="MBC8629485.1"/>
    </source>
</evidence>
<organism evidence="5 6">
    <name type="scientific">Blautia stercoris</name>
    <dbReference type="NCBI Taxonomy" id="871664"/>
    <lineage>
        <taxon>Bacteria</taxon>
        <taxon>Bacillati</taxon>
        <taxon>Bacillota</taxon>
        <taxon>Clostridia</taxon>
        <taxon>Lachnospirales</taxon>
        <taxon>Lachnospiraceae</taxon>
        <taxon>Blautia</taxon>
    </lineage>
</organism>
<dbReference type="CDD" id="cd09007">
    <property type="entry name" value="NP-I_spr0068"/>
    <property type="match status" value="1"/>
</dbReference>
<keyword evidence="6" id="KW-1185">Reference proteome</keyword>
<dbReference type="Pfam" id="PF01048">
    <property type="entry name" value="PNP_UDP_1"/>
    <property type="match status" value="1"/>
</dbReference>
<evidence type="ECO:0000256" key="1">
    <source>
        <dbReference type="ARBA" id="ARBA00011888"/>
    </source>
</evidence>
<dbReference type="EC" id="2.4.2.3" evidence="1"/>
<sequence>MSLIKNDIPILEYDTNSKAVIMPGHSTNFHFPERAVMLFMETEIDDYAMTNKCEIIGQFISITKVFPVYKTVHNGVELAICQAPLGGAASTQIMEQLIAGGVKKVIATGCCGALVADNEGDFYIPTSALRQEGTSYHYLPPSREVMLNQSAINAIEKILINHKYNYQKCKTWTTDGFYRETKEMVEYRKEEGFSVVEMECASLAACAEFRNIVFGQLLFTADSLANIESHDTRNWGNNTFALAMNLAMDAVTEVQ</sequence>
<dbReference type="PANTHER" id="PTHR43691:SF11">
    <property type="entry name" value="FI09636P-RELATED"/>
    <property type="match status" value="1"/>
</dbReference>
<comment type="catalytic activity">
    <reaction evidence="3">
        <text>uridine + phosphate = alpha-D-ribose 1-phosphate + uracil</text>
        <dbReference type="Rhea" id="RHEA:24388"/>
        <dbReference type="ChEBI" id="CHEBI:16704"/>
        <dbReference type="ChEBI" id="CHEBI:17568"/>
        <dbReference type="ChEBI" id="CHEBI:43474"/>
        <dbReference type="ChEBI" id="CHEBI:57720"/>
        <dbReference type="EC" id="2.4.2.3"/>
    </reaction>
</comment>
<comment type="caution">
    <text evidence="5">The sequence shown here is derived from an EMBL/GenBank/DDBJ whole genome shotgun (WGS) entry which is preliminary data.</text>
</comment>
<feature type="domain" description="Nucleoside phosphorylase" evidence="4">
    <location>
        <begin position="34"/>
        <end position="231"/>
    </location>
</feature>
<dbReference type="SUPFAM" id="SSF53167">
    <property type="entry name" value="Purine and uridine phosphorylases"/>
    <property type="match status" value="1"/>
</dbReference>
<evidence type="ECO:0000256" key="2">
    <source>
        <dbReference type="ARBA" id="ARBA00021980"/>
    </source>
</evidence>
<dbReference type="InterPro" id="IPR035994">
    <property type="entry name" value="Nucleoside_phosphorylase_sf"/>
</dbReference>
<evidence type="ECO:0000256" key="3">
    <source>
        <dbReference type="ARBA" id="ARBA00048447"/>
    </source>
</evidence>
<dbReference type="PANTHER" id="PTHR43691">
    <property type="entry name" value="URIDINE PHOSPHORYLASE"/>
    <property type="match status" value="1"/>
</dbReference>
<dbReference type="RefSeq" id="WP_117456475.1">
    <property type="nucleotide sequence ID" value="NZ_JACRTP010000005.1"/>
</dbReference>
<dbReference type="Proteomes" id="UP000661649">
    <property type="component" value="Unassembled WGS sequence"/>
</dbReference>
<protein>
    <recommendedName>
        <fullName evidence="2">Uridine phosphorylase</fullName>
        <ecNumber evidence="1">2.4.2.3</ecNumber>
    </recommendedName>
</protein>
<dbReference type="InterPro" id="IPR000845">
    <property type="entry name" value="Nucleoside_phosphorylase_d"/>
</dbReference>
<gene>
    <name evidence="5" type="ORF">H8712_12870</name>
</gene>
<proteinExistence type="predicted"/>
<dbReference type="Gene3D" id="3.40.50.1580">
    <property type="entry name" value="Nucleoside phosphorylase domain"/>
    <property type="match status" value="1"/>
</dbReference>
<evidence type="ECO:0000313" key="6">
    <source>
        <dbReference type="Proteomes" id="UP000661649"/>
    </source>
</evidence>
<accession>A0ABR7PDH7</accession>